<keyword evidence="3" id="KW-0731">Sigma factor</keyword>
<dbReference type="PANTHER" id="PTHR43133:SF46">
    <property type="entry name" value="RNA POLYMERASE SIGMA-70 FACTOR ECF SUBFAMILY"/>
    <property type="match status" value="1"/>
</dbReference>
<gene>
    <name evidence="7" type="ORF">BFP71_12835</name>
</gene>
<comment type="similarity">
    <text evidence="1">Belongs to the sigma-70 factor family. ECF subfamily.</text>
</comment>
<dbReference type="SUPFAM" id="SSF88946">
    <property type="entry name" value="Sigma2 domain of RNA polymerase sigma factors"/>
    <property type="match status" value="1"/>
</dbReference>
<organism evidence="7 8">
    <name type="scientific">Roseivirga misakiensis</name>
    <dbReference type="NCBI Taxonomy" id="1563681"/>
    <lineage>
        <taxon>Bacteria</taxon>
        <taxon>Pseudomonadati</taxon>
        <taxon>Bacteroidota</taxon>
        <taxon>Cytophagia</taxon>
        <taxon>Cytophagales</taxon>
        <taxon>Roseivirgaceae</taxon>
        <taxon>Roseivirga</taxon>
    </lineage>
</organism>
<dbReference type="InterPro" id="IPR013249">
    <property type="entry name" value="RNA_pol_sigma70_r4_t2"/>
</dbReference>
<evidence type="ECO:0000259" key="5">
    <source>
        <dbReference type="Pfam" id="PF04542"/>
    </source>
</evidence>
<dbReference type="InterPro" id="IPR039425">
    <property type="entry name" value="RNA_pol_sigma-70-like"/>
</dbReference>
<dbReference type="SUPFAM" id="SSF88659">
    <property type="entry name" value="Sigma3 and sigma4 domains of RNA polymerase sigma factors"/>
    <property type="match status" value="1"/>
</dbReference>
<dbReference type="Pfam" id="PF08281">
    <property type="entry name" value="Sigma70_r4_2"/>
    <property type="match status" value="1"/>
</dbReference>
<dbReference type="STRING" id="1563681.BFP71_12835"/>
<dbReference type="InterPro" id="IPR014284">
    <property type="entry name" value="RNA_pol_sigma-70_dom"/>
</dbReference>
<sequence length="172" mass="20374">MEKSVCQEETYNALYHEHFQSVRNYVYYKCGDMDQAQDIAQESFIRLWQKCAEVIFEKVTGFVHTVANRLFLDKVRSDKVSLKFEKNQLPQQNTEDPFHQLRTKEFQNQIEQAISELPEGQREVFLLNRVDKHTYKEIAAMLGVSQTAIEKRMTKALIKLKDKIEEFKSYNI</sequence>
<dbReference type="InterPro" id="IPR007627">
    <property type="entry name" value="RNA_pol_sigma70_r2"/>
</dbReference>
<dbReference type="GO" id="GO:0016987">
    <property type="term" value="F:sigma factor activity"/>
    <property type="evidence" value="ECO:0007669"/>
    <property type="project" value="UniProtKB-KW"/>
</dbReference>
<dbReference type="EMBL" id="MDGQ01000005">
    <property type="protein sequence ID" value="OEK04362.1"/>
    <property type="molecule type" value="Genomic_DNA"/>
</dbReference>
<dbReference type="OrthoDB" id="679904at2"/>
<dbReference type="Gene3D" id="1.10.1740.10">
    <property type="match status" value="1"/>
</dbReference>
<evidence type="ECO:0000256" key="3">
    <source>
        <dbReference type="ARBA" id="ARBA00023082"/>
    </source>
</evidence>
<dbReference type="GO" id="GO:0006352">
    <property type="term" value="P:DNA-templated transcription initiation"/>
    <property type="evidence" value="ECO:0007669"/>
    <property type="project" value="InterPro"/>
</dbReference>
<proteinExistence type="inferred from homology"/>
<dbReference type="Gene3D" id="1.10.10.10">
    <property type="entry name" value="Winged helix-like DNA-binding domain superfamily/Winged helix DNA-binding domain"/>
    <property type="match status" value="1"/>
</dbReference>
<keyword evidence="4" id="KW-0804">Transcription</keyword>
<feature type="domain" description="RNA polymerase sigma-70 region 2" evidence="5">
    <location>
        <begin position="14"/>
        <end position="78"/>
    </location>
</feature>
<dbReference type="Proteomes" id="UP000095552">
    <property type="component" value="Unassembled WGS sequence"/>
</dbReference>
<evidence type="ECO:0000313" key="8">
    <source>
        <dbReference type="Proteomes" id="UP000095552"/>
    </source>
</evidence>
<dbReference type="InterPro" id="IPR036388">
    <property type="entry name" value="WH-like_DNA-bd_sf"/>
</dbReference>
<accession>A0A1E5SZ23</accession>
<name>A0A1E5SZ23_9BACT</name>
<dbReference type="Pfam" id="PF04542">
    <property type="entry name" value="Sigma70_r2"/>
    <property type="match status" value="1"/>
</dbReference>
<keyword evidence="8" id="KW-1185">Reference proteome</keyword>
<dbReference type="NCBIfam" id="TIGR02937">
    <property type="entry name" value="sigma70-ECF"/>
    <property type="match status" value="1"/>
</dbReference>
<evidence type="ECO:0000256" key="2">
    <source>
        <dbReference type="ARBA" id="ARBA00023015"/>
    </source>
</evidence>
<evidence type="ECO:0000256" key="1">
    <source>
        <dbReference type="ARBA" id="ARBA00010641"/>
    </source>
</evidence>
<reference evidence="7 8" key="1">
    <citation type="submission" date="2016-08" db="EMBL/GenBank/DDBJ databases">
        <title>Draft genome of Fabibacter sp. strain SK-8.</title>
        <authorList>
            <person name="Wong S.-K."/>
            <person name="Hamasaki K."/>
            <person name="Yoshizawa S."/>
        </authorList>
    </citation>
    <scope>NUCLEOTIDE SEQUENCE [LARGE SCALE GENOMIC DNA]</scope>
    <source>
        <strain evidence="7 8">SK-8</strain>
    </source>
</reference>
<dbReference type="CDD" id="cd06171">
    <property type="entry name" value="Sigma70_r4"/>
    <property type="match status" value="1"/>
</dbReference>
<feature type="domain" description="RNA polymerase sigma factor 70 region 4 type 2" evidence="6">
    <location>
        <begin position="108"/>
        <end position="160"/>
    </location>
</feature>
<protein>
    <submittedName>
        <fullName evidence="7">RNA polymerase subunit sigma-70</fullName>
    </submittedName>
</protein>
<evidence type="ECO:0000313" key="7">
    <source>
        <dbReference type="EMBL" id="OEK04362.1"/>
    </source>
</evidence>
<evidence type="ECO:0000259" key="6">
    <source>
        <dbReference type="Pfam" id="PF08281"/>
    </source>
</evidence>
<dbReference type="PANTHER" id="PTHR43133">
    <property type="entry name" value="RNA POLYMERASE ECF-TYPE SIGMA FACTO"/>
    <property type="match status" value="1"/>
</dbReference>
<dbReference type="AlphaFoldDB" id="A0A1E5SZ23"/>
<keyword evidence="2" id="KW-0805">Transcription regulation</keyword>
<dbReference type="RefSeq" id="WP_069835867.1">
    <property type="nucleotide sequence ID" value="NZ_MDGQ01000005.1"/>
</dbReference>
<comment type="caution">
    <text evidence="7">The sequence shown here is derived from an EMBL/GenBank/DDBJ whole genome shotgun (WGS) entry which is preliminary data.</text>
</comment>
<dbReference type="InterPro" id="IPR013324">
    <property type="entry name" value="RNA_pol_sigma_r3/r4-like"/>
</dbReference>
<dbReference type="InterPro" id="IPR013325">
    <property type="entry name" value="RNA_pol_sigma_r2"/>
</dbReference>
<dbReference type="GO" id="GO:0003677">
    <property type="term" value="F:DNA binding"/>
    <property type="evidence" value="ECO:0007669"/>
    <property type="project" value="InterPro"/>
</dbReference>
<evidence type="ECO:0000256" key="4">
    <source>
        <dbReference type="ARBA" id="ARBA00023163"/>
    </source>
</evidence>